<accession>A0ABP5B7Q6</accession>
<name>A0ABP5B7Q6_9MICO</name>
<keyword evidence="1" id="KW-0472">Membrane</keyword>
<evidence type="ECO:0000256" key="1">
    <source>
        <dbReference type="SAM" id="Phobius"/>
    </source>
</evidence>
<organism evidence="2 3">
    <name type="scientific">Microbacterium aoyamense</name>
    <dbReference type="NCBI Taxonomy" id="344166"/>
    <lineage>
        <taxon>Bacteria</taxon>
        <taxon>Bacillati</taxon>
        <taxon>Actinomycetota</taxon>
        <taxon>Actinomycetes</taxon>
        <taxon>Micrococcales</taxon>
        <taxon>Microbacteriaceae</taxon>
        <taxon>Microbacterium</taxon>
    </lineage>
</organism>
<proteinExistence type="predicted"/>
<gene>
    <name evidence="2" type="ORF">GCM10009775_28990</name>
</gene>
<reference evidence="3" key="1">
    <citation type="journal article" date="2019" name="Int. J. Syst. Evol. Microbiol.">
        <title>The Global Catalogue of Microorganisms (GCM) 10K type strain sequencing project: providing services to taxonomists for standard genome sequencing and annotation.</title>
        <authorList>
            <consortium name="The Broad Institute Genomics Platform"/>
            <consortium name="The Broad Institute Genome Sequencing Center for Infectious Disease"/>
            <person name="Wu L."/>
            <person name="Ma J."/>
        </authorList>
    </citation>
    <scope>NUCLEOTIDE SEQUENCE [LARGE SCALE GENOMIC DNA]</scope>
    <source>
        <strain evidence="3">JCM 14900</strain>
    </source>
</reference>
<feature type="transmembrane region" description="Helical" evidence="1">
    <location>
        <begin position="12"/>
        <end position="36"/>
    </location>
</feature>
<comment type="caution">
    <text evidence="2">The sequence shown here is derived from an EMBL/GenBank/DDBJ whole genome shotgun (WGS) entry which is preliminary data.</text>
</comment>
<keyword evidence="1" id="KW-1133">Transmembrane helix</keyword>
<sequence length="139" mass="14733">MSEASTVTVKRPVVVTIAIVLVYITAFASVALGILVLLSRYEVPGDEVLPVSLLGAAIILLGLLIVAVASGLARGSRFSRTLITIYLVISLALRVTTIVTTDGWQWSAITQGILEIAVLAALWLPPGSRFFANAAQVRM</sequence>
<keyword evidence="1" id="KW-0812">Transmembrane</keyword>
<dbReference type="Proteomes" id="UP001501343">
    <property type="component" value="Unassembled WGS sequence"/>
</dbReference>
<feature type="transmembrane region" description="Helical" evidence="1">
    <location>
        <begin position="48"/>
        <end position="69"/>
    </location>
</feature>
<feature type="transmembrane region" description="Helical" evidence="1">
    <location>
        <begin position="106"/>
        <end position="124"/>
    </location>
</feature>
<evidence type="ECO:0000313" key="2">
    <source>
        <dbReference type="EMBL" id="GAA1935351.1"/>
    </source>
</evidence>
<evidence type="ECO:0000313" key="3">
    <source>
        <dbReference type="Proteomes" id="UP001501343"/>
    </source>
</evidence>
<dbReference type="EMBL" id="BAAAOF010000006">
    <property type="protein sequence ID" value="GAA1935351.1"/>
    <property type="molecule type" value="Genomic_DNA"/>
</dbReference>
<dbReference type="RefSeq" id="WP_248152833.1">
    <property type="nucleotide sequence ID" value="NZ_BAAAOF010000006.1"/>
</dbReference>
<keyword evidence="3" id="KW-1185">Reference proteome</keyword>
<protein>
    <submittedName>
        <fullName evidence="2">Uncharacterized protein</fullName>
    </submittedName>
</protein>
<feature type="transmembrane region" description="Helical" evidence="1">
    <location>
        <begin position="81"/>
        <end position="100"/>
    </location>
</feature>